<dbReference type="AlphaFoldDB" id="A0A099TYK5"/>
<keyword evidence="21" id="KW-1185">Reference proteome</keyword>
<evidence type="ECO:0000313" key="19">
    <source>
        <dbReference type="EMBL" id="TLE01625.1"/>
    </source>
</evidence>
<comment type="pathway">
    <text evidence="2">Phospholipid metabolism; phosphatidylglycerol biosynthesis; phosphatidylglycerol from CDP-diacylglycerol: step 1/2.</text>
</comment>
<evidence type="ECO:0000256" key="5">
    <source>
        <dbReference type="ARBA" id="ARBA00014944"/>
    </source>
</evidence>
<evidence type="ECO:0000256" key="14">
    <source>
        <dbReference type="ARBA" id="ARBA00048586"/>
    </source>
</evidence>
<dbReference type="Pfam" id="PF01066">
    <property type="entry name" value="CDP-OH_P_transf"/>
    <property type="match status" value="1"/>
</dbReference>
<dbReference type="InterPro" id="IPR004570">
    <property type="entry name" value="Phosphatidylglycerol_P_synth"/>
</dbReference>
<evidence type="ECO:0000256" key="1">
    <source>
        <dbReference type="ARBA" id="ARBA00004141"/>
    </source>
</evidence>
<gene>
    <name evidence="18" type="primary">pgsA</name>
    <name evidence="19" type="ORF">LS73_000330</name>
    <name evidence="18" type="ORF">NCTC12714_01046</name>
</gene>
<keyword evidence="9 17" id="KW-1133">Transmembrane helix</keyword>
<dbReference type="GO" id="GO:0046474">
    <property type="term" value="P:glycerophospholipid biosynthetic process"/>
    <property type="evidence" value="ECO:0007669"/>
    <property type="project" value="TreeGrafter"/>
</dbReference>
<dbReference type="Gene3D" id="1.20.120.1760">
    <property type="match status" value="1"/>
</dbReference>
<keyword evidence="13" id="KW-1208">Phospholipid metabolism</keyword>
<evidence type="ECO:0000256" key="16">
    <source>
        <dbReference type="RuleBase" id="RU003750"/>
    </source>
</evidence>
<evidence type="ECO:0000256" key="4">
    <source>
        <dbReference type="ARBA" id="ARBA00013170"/>
    </source>
</evidence>
<evidence type="ECO:0000256" key="6">
    <source>
        <dbReference type="ARBA" id="ARBA00022516"/>
    </source>
</evidence>
<dbReference type="Proteomes" id="UP000255139">
    <property type="component" value="Unassembled WGS sequence"/>
</dbReference>
<evidence type="ECO:0000256" key="12">
    <source>
        <dbReference type="ARBA" id="ARBA00023209"/>
    </source>
</evidence>
<dbReference type="InterPro" id="IPR048254">
    <property type="entry name" value="CDP_ALCOHOL_P_TRANSF_CS"/>
</dbReference>
<protein>
    <recommendedName>
        <fullName evidence="5 15">CDP-diacylglycerol--glycerol-3-phosphate 3-phosphatidyltransferase</fullName>
        <ecNumber evidence="4 15">2.7.8.5</ecNumber>
    </recommendedName>
</protein>
<evidence type="ECO:0000256" key="13">
    <source>
        <dbReference type="ARBA" id="ARBA00023264"/>
    </source>
</evidence>
<keyword evidence="12" id="KW-0594">Phospholipid biosynthesis</keyword>
<comment type="catalytic activity">
    <reaction evidence="14">
        <text>a CDP-1,2-diacyl-sn-glycerol + sn-glycerol 3-phosphate = a 1,2-diacyl-sn-glycero-3-phospho-(1'-sn-glycero-3'-phosphate) + CMP + H(+)</text>
        <dbReference type="Rhea" id="RHEA:12593"/>
        <dbReference type="ChEBI" id="CHEBI:15378"/>
        <dbReference type="ChEBI" id="CHEBI:57597"/>
        <dbReference type="ChEBI" id="CHEBI:58332"/>
        <dbReference type="ChEBI" id="CHEBI:60110"/>
        <dbReference type="ChEBI" id="CHEBI:60377"/>
        <dbReference type="EC" id="2.7.8.5"/>
    </reaction>
</comment>
<name>A0A099TYK5_9HELI</name>
<comment type="subcellular location">
    <subcellularLocation>
        <location evidence="1">Membrane</location>
        <topology evidence="1">Multi-pass membrane protein</topology>
    </subcellularLocation>
</comment>
<sequence length="181" mass="20487">MKNLPNVLTFSRIILSILLLAILLHWELIVPSYVHISWRDYFACLIFCIASITDFFDGYIARQFNLGSTFGEVFDPLADKMLMLSAFIGLLILDRANAWAVFIILSREFYITGLRVVAANFHQNVAASALGKYKTGFQILAIAFLLANFFPGGELFLWIAVFVTVYSGIDYTIKYYKALSL</sequence>
<dbReference type="PIRSF" id="PIRSF000847">
    <property type="entry name" value="Phos_ph_gly_syn"/>
    <property type="match status" value="1"/>
</dbReference>
<dbReference type="InterPro" id="IPR000462">
    <property type="entry name" value="CDP-OH_P_trans"/>
</dbReference>
<dbReference type="GO" id="GO:0016020">
    <property type="term" value="C:membrane"/>
    <property type="evidence" value="ECO:0007669"/>
    <property type="project" value="UniProtKB-SubCell"/>
</dbReference>
<dbReference type="InterPro" id="IPR050324">
    <property type="entry name" value="CDP-alcohol_PTase-I"/>
</dbReference>
<keyword evidence="10" id="KW-0443">Lipid metabolism</keyword>
<dbReference type="RefSeq" id="WP_034559435.1">
    <property type="nucleotide sequence ID" value="NZ_FZML01000010.1"/>
</dbReference>
<feature type="transmembrane region" description="Helical" evidence="17">
    <location>
        <begin position="41"/>
        <end position="61"/>
    </location>
</feature>
<dbReference type="Proteomes" id="UP000029922">
    <property type="component" value="Unassembled WGS sequence"/>
</dbReference>
<dbReference type="InterPro" id="IPR043130">
    <property type="entry name" value="CDP-OH_PTrfase_TM_dom"/>
</dbReference>
<evidence type="ECO:0000256" key="8">
    <source>
        <dbReference type="ARBA" id="ARBA00022692"/>
    </source>
</evidence>
<reference evidence="19 20" key="1">
    <citation type="journal article" date="2014" name="Genome Announc.">
        <title>Draft genome sequences of eight enterohepatic helicobacter species isolated from both laboratory and wild rodents.</title>
        <authorList>
            <person name="Sheh A."/>
            <person name="Shen Z."/>
            <person name="Fox J.G."/>
        </authorList>
    </citation>
    <scope>NUCLEOTIDE SEQUENCE [LARGE SCALE GENOMIC DNA]</scope>
    <source>
        <strain evidence="19 20">ST1</strain>
    </source>
</reference>
<accession>A0A099TYK5</accession>
<evidence type="ECO:0000313" key="21">
    <source>
        <dbReference type="Proteomes" id="UP000255139"/>
    </source>
</evidence>
<dbReference type="STRING" id="216.LS73_09475"/>
<keyword evidence="11 17" id="KW-0472">Membrane</keyword>
<reference evidence="18 21" key="2">
    <citation type="submission" date="2018-06" db="EMBL/GenBank/DDBJ databases">
        <authorList>
            <consortium name="Pathogen Informatics"/>
            <person name="Doyle S."/>
        </authorList>
    </citation>
    <scope>NUCLEOTIDE SEQUENCE [LARGE SCALE GENOMIC DNA]</scope>
    <source>
        <strain evidence="18 21">NCTC12714</strain>
    </source>
</reference>
<feature type="transmembrane region" description="Helical" evidence="17">
    <location>
        <begin position="12"/>
        <end position="29"/>
    </location>
</feature>
<keyword evidence="8 17" id="KW-0812">Transmembrane</keyword>
<dbReference type="GO" id="GO:0008444">
    <property type="term" value="F:CDP-diacylglycerol-glycerol-3-phosphate 3-phosphatidyltransferase activity"/>
    <property type="evidence" value="ECO:0007669"/>
    <property type="project" value="UniProtKB-UniRule"/>
</dbReference>
<dbReference type="EMBL" id="JRPD02000001">
    <property type="protein sequence ID" value="TLE01625.1"/>
    <property type="molecule type" value="Genomic_DNA"/>
</dbReference>
<evidence type="ECO:0000256" key="7">
    <source>
        <dbReference type="ARBA" id="ARBA00022679"/>
    </source>
</evidence>
<dbReference type="OrthoDB" id="9796672at2"/>
<keyword evidence="6" id="KW-0444">Lipid biosynthesis</keyword>
<dbReference type="NCBIfam" id="TIGR00560">
    <property type="entry name" value="pgsA"/>
    <property type="match status" value="1"/>
</dbReference>
<dbReference type="EC" id="2.7.8.5" evidence="4 15"/>
<evidence type="ECO:0000256" key="17">
    <source>
        <dbReference type="SAM" id="Phobius"/>
    </source>
</evidence>
<evidence type="ECO:0000256" key="9">
    <source>
        <dbReference type="ARBA" id="ARBA00022989"/>
    </source>
</evidence>
<comment type="similarity">
    <text evidence="3 16">Belongs to the CDP-alcohol phosphatidyltransferase class-I family.</text>
</comment>
<dbReference type="EMBL" id="UGJE01000002">
    <property type="protein sequence ID" value="STQ86242.1"/>
    <property type="molecule type" value="Genomic_DNA"/>
</dbReference>
<evidence type="ECO:0000256" key="10">
    <source>
        <dbReference type="ARBA" id="ARBA00023098"/>
    </source>
</evidence>
<organism evidence="18 21">
    <name type="scientific">Helicobacter muridarum</name>
    <dbReference type="NCBI Taxonomy" id="216"/>
    <lineage>
        <taxon>Bacteria</taxon>
        <taxon>Pseudomonadati</taxon>
        <taxon>Campylobacterota</taxon>
        <taxon>Epsilonproteobacteria</taxon>
        <taxon>Campylobacterales</taxon>
        <taxon>Helicobacteraceae</taxon>
        <taxon>Helicobacter</taxon>
    </lineage>
</organism>
<evidence type="ECO:0000256" key="15">
    <source>
        <dbReference type="NCBIfam" id="TIGR00560"/>
    </source>
</evidence>
<evidence type="ECO:0000313" key="20">
    <source>
        <dbReference type="Proteomes" id="UP000029922"/>
    </source>
</evidence>
<keyword evidence="7 16" id="KW-0808">Transferase</keyword>
<evidence type="ECO:0000256" key="3">
    <source>
        <dbReference type="ARBA" id="ARBA00010441"/>
    </source>
</evidence>
<evidence type="ECO:0000256" key="11">
    <source>
        <dbReference type="ARBA" id="ARBA00023136"/>
    </source>
</evidence>
<proteinExistence type="inferred from homology"/>
<evidence type="ECO:0000256" key="2">
    <source>
        <dbReference type="ARBA" id="ARBA00005042"/>
    </source>
</evidence>
<evidence type="ECO:0000313" key="18">
    <source>
        <dbReference type="EMBL" id="STQ86242.1"/>
    </source>
</evidence>
<dbReference type="PANTHER" id="PTHR14269">
    <property type="entry name" value="CDP-DIACYLGLYCEROL--GLYCEROL-3-PHOSPHATE 3-PHOSPHATIDYLTRANSFERASE-RELATED"/>
    <property type="match status" value="1"/>
</dbReference>
<dbReference type="PROSITE" id="PS00379">
    <property type="entry name" value="CDP_ALCOHOL_P_TRANSF"/>
    <property type="match status" value="1"/>
</dbReference>
<feature type="transmembrane region" description="Helical" evidence="17">
    <location>
        <begin position="81"/>
        <end position="105"/>
    </location>
</feature>
<dbReference type="PANTHER" id="PTHR14269:SF62">
    <property type="entry name" value="CDP-DIACYLGLYCEROL--GLYCEROL-3-PHOSPHATE 3-PHOSPHATIDYLTRANSFERASE 1, CHLOROPLASTIC"/>
    <property type="match status" value="1"/>
</dbReference>